<proteinExistence type="predicted"/>
<feature type="non-terminal residue" evidence="1">
    <location>
        <position position="1"/>
    </location>
</feature>
<evidence type="ECO:0000313" key="2">
    <source>
        <dbReference type="Proteomes" id="UP001304895"/>
    </source>
</evidence>
<dbReference type="EMBL" id="MU853402">
    <property type="protein sequence ID" value="KAK4137223.1"/>
    <property type="molecule type" value="Genomic_DNA"/>
</dbReference>
<accession>A0AAN6UQ91</accession>
<name>A0AAN6UQ91_9PEZI</name>
<dbReference type="Proteomes" id="UP001304895">
    <property type="component" value="Unassembled WGS sequence"/>
</dbReference>
<feature type="non-terminal residue" evidence="1">
    <location>
        <position position="96"/>
    </location>
</feature>
<evidence type="ECO:0000313" key="1">
    <source>
        <dbReference type="EMBL" id="KAK4137223.1"/>
    </source>
</evidence>
<gene>
    <name evidence="1" type="ORF">BT67DRAFT_337434</name>
</gene>
<sequence length="96" mass="10161">WVWLLLTMASTVAAISLANVEPLHDAMLPLNCFVAYNNPIFGCVMEDFGSQGCSLTCQGGLARTQYTIQAVCSGVEVSQTSVMGRALSGTLISILC</sequence>
<reference evidence="1" key="1">
    <citation type="journal article" date="2023" name="Mol. Phylogenet. Evol.">
        <title>Genome-scale phylogeny and comparative genomics of the fungal order Sordariales.</title>
        <authorList>
            <person name="Hensen N."/>
            <person name="Bonometti L."/>
            <person name="Westerberg I."/>
            <person name="Brannstrom I.O."/>
            <person name="Guillou S."/>
            <person name="Cros-Aarteil S."/>
            <person name="Calhoun S."/>
            <person name="Haridas S."/>
            <person name="Kuo A."/>
            <person name="Mondo S."/>
            <person name="Pangilinan J."/>
            <person name="Riley R."/>
            <person name="LaButti K."/>
            <person name="Andreopoulos B."/>
            <person name="Lipzen A."/>
            <person name="Chen C."/>
            <person name="Yan M."/>
            <person name="Daum C."/>
            <person name="Ng V."/>
            <person name="Clum A."/>
            <person name="Steindorff A."/>
            <person name="Ohm R.A."/>
            <person name="Martin F."/>
            <person name="Silar P."/>
            <person name="Natvig D.O."/>
            <person name="Lalanne C."/>
            <person name="Gautier V."/>
            <person name="Ament-Velasquez S.L."/>
            <person name="Kruys A."/>
            <person name="Hutchinson M.I."/>
            <person name="Powell A.J."/>
            <person name="Barry K."/>
            <person name="Miller A.N."/>
            <person name="Grigoriev I.V."/>
            <person name="Debuchy R."/>
            <person name="Gladieux P."/>
            <person name="Hiltunen Thoren M."/>
            <person name="Johannesson H."/>
        </authorList>
    </citation>
    <scope>NUCLEOTIDE SEQUENCE</scope>
    <source>
        <strain evidence="1">CBS 123565</strain>
    </source>
</reference>
<comment type="caution">
    <text evidence="1">The sequence shown here is derived from an EMBL/GenBank/DDBJ whole genome shotgun (WGS) entry which is preliminary data.</text>
</comment>
<reference evidence="1" key="2">
    <citation type="submission" date="2023-05" db="EMBL/GenBank/DDBJ databases">
        <authorList>
            <consortium name="Lawrence Berkeley National Laboratory"/>
            <person name="Steindorff A."/>
            <person name="Hensen N."/>
            <person name="Bonometti L."/>
            <person name="Westerberg I."/>
            <person name="Brannstrom I.O."/>
            <person name="Guillou S."/>
            <person name="Cros-Aarteil S."/>
            <person name="Calhoun S."/>
            <person name="Haridas S."/>
            <person name="Kuo A."/>
            <person name="Mondo S."/>
            <person name="Pangilinan J."/>
            <person name="Riley R."/>
            <person name="Labutti K."/>
            <person name="Andreopoulos B."/>
            <person name="Lipzen A."/>
            <person name="Chen C."/>
            <person name="Yanf M."/>
            <person name="Daum C."/>
            <person name="Ng V."/>
            <person name="Clum A."/>
            <person name="Ohm R."/>
            <person name="Martin F."/>
            <person name="Silar P."/>
            <person name="Natvig D."/>
            <person name="Lalanne C."/>
            <person name="Gautier V."/>
            <person name="Ament-Velasquez S.L."/>
            <person name="Kruys A."/>
            <person name="Hutchinson M.I."/>
            <person name="Powell A.J."/>
            <person name="Barry K."/>
            <person name="Miller A.N."/>
            <person name="Grigoriev I.V."/>
            <person name="Debuchy R."/>
            <person name="Gladieux P."/>
            <person name="Thoren M.H."/>
            <person name="Johannesson H."/>
        </authorList>
    </citation>
    <scope>NUCLEOTIDE SEQUENCE</scope>
    <source>
        <strain evidence="1">CBS 123565</strain>
    </source>
</reference>
<keyword evidence="2" id="KW-1185">Reference proteome</keyword>
<dbReference type="AlphaFoldDB" id="A0AAN6UQ91"/>
<protein>
    <submittedName>
        <fullName evidence="1">Uncharacterized protein</fullName>
    </submittedName>
</protein>
<organism evidence="1 2">
    <name type="scientific">Trichocladium antarcticum</name>
    <dbReference type="NCBI Taxonomy" id="1450529"/>
    <lineage>
        <taxon>Eukaryota</taxon>
        <taxon>Fungi</taxon>
        <taxon>Dikarya</taxon>
        <taxon>Ascomycota</taxon>
        <taxon>Pezizomycotina</taxon>
        <taxon>Sordariomycetes</taxon>
        <taxon>Sordariomycetidae</taxon>
        <taxon>Sordariales</taxon>
        <taxon>Chaetomiaceae</taxon>
        <taxon>Trichocladium</taxon>
    </lineage>
</organism>